<comment type="caution">
    <text evidence="2">The sequence shown here is derived from an EMBL/GenBank/DDBJ whole genome shotgun (WGS) entry which is preliminary data.</text>
</comment>
<protein>
    <submittedName>
        <fullName evidence="2">Uncharacterized protein</fullName>
    </submittedName>
</protein>
<dbReference type="AlphaFoldDB" id="A0A426XM99"/>
<sequence>MAATNGRRSLVTSRAGSVSERSRTTIEEEDEMLDRDIPYSRDGCQGYLKVVAVVLPGLVTSERDGMLELTTSRARDEKEHDVGDRRAAGILLHALLEKMLYFCRETKVGQKRSRPMTAASTHDLTQWRIAVV</sequence>
<gene>
    <name evidence="2" type="ORF">B296_00046607</name>
</gene>
<reference evidence="2 3" key="1">
    <citation type="journal article" date="2014" name="Agronomy (Basel)">
        <title>A Draft Genome Sequence for Ensete ventricosum, the Drought-Tolerant Tree Against Hunger.</title>
        <authorList>
            <person name="Harrison J."/>
            <person name="Moore K.A."/>
            <person name="Paszkiewicz K."/>
            <person name="Jones T."/>
            <person name="Grant M."/>
            <person name="Ambacheew D."/>
            <person name="Muzemil S."/>
            <person name="Studholme D.J."/>
        </authorList>
    </citation>
    <scope>NUCLEOTIDE SEQUENCE [LARGE SCALE GENOMIC DNA]</scope>
</reference>
<dbReference type="EMBL" id="AMZH03019278">
    <property type="protein sequence ID" value="RRT40562.1"/>
    <property type="molecule type" value="Genomic_DNA"/>
</dbReference>
<evidence type="ECO:0000313" key="2">
    <source>
        <dbReference type="EMBL" id="RRT40562.1"/>
    </source>
</evidence>
<organism evidence="2 3">
    <name type="scientific">Ensete ventricosum</name>
    <name type="common">Abyssinian banana</name>
    <name type="synonym">Musa ensete</name>
    <dbReference type="NCBI Taxonomy" id="4639"/>
    <lineage>
        <taxon>Eukaryota</taxon>
        <taxon>Viridiplantae</taxon>
        <taxon>Streptophyta</taxon>
        <taxon>Embryophyta</taxon>
        <taxon>Tracheophyta</taxon>
        <taxon>Spermatophyta</taxon>
        <taxon>Magnoliopsida</taxon>
        <taxon>Liliopsida</taxon>
        <taxon>Zingiberales</taxon>
        <taxon>Musaceae</taxon>
        <taxon>Ensete</taxon>
    </lineage>
</organism>
<name>A0A426XM99_ENSVE</name>
<evidence type="ECO:0000256" key="1">
    <source>
        <dbReference type="SAM" id="MobiDB-lite"/>
    </source>
</evidence>
<accession>A0A426XM99</accession>
<proteinExistence type="predicted"/>
<evidence type="ECO:0000313" key="3">
    <source>
        <dbReference type="Proteomes" id="UP000287651"/>
    </source>
</evidence>
<dbReference type="Proteomes" id="UP000287651">
    <property type="component" value="Unassembled WGS sequence"/>
</dbReference>
<feature type="region of interest" description="Disordered" evidence="1">
    <location>
        <begin position="1"/>
        <end position="29"/>
    </location>
</feature>
<feature type="compositionally biased region" description="Polar residues" evidence="1">
    <location>
        <begin position="1"/>
        <end position="16"/>
    </location>
</feature>